<dbReference type="Proteomes" id="UP000821865">
    <property type="component" value="Chromosome 10"/>
</dbReference>
<keyword evidence="2" id="KW-1185">Reference proteome</keyword>
<organism evidence="1 2">
    <name type="scientific">Dermacentor silvarum</name>
    <name type="common">Tick</name>
    <dbReference type="NCBI Taxonomy" id="543639"/>
    <lineage>
        <taxon>Eukaryota</taxon>
        <taxon>Metazoa</taxon>
        <taxon>Ecdysozoa</taxon>
        <taxon>Arthropoda</taxon>
        <taxon>Chelicerata</taxon>
        <taxon>Arachnida</taxon>
        <taxon>Acari</taxon>
        <taxon>Parasitiformes</taxon>
        <taxon>Ixodida</taxon>
        <taxon>Ixodoidea</taxon>
        <taxon>Ixodidae</taxon>
        <taxon>Rhipicephalinae</taxon>
        <taxon>Dermacentor</taxon>
    </lineage>
</organism>
<proteinExistence type="predicted"/>
<name>A0ACB8DNF9_DERSI</name>
<dbReference type="EMBL" id="CM023479">
    <property type="protein sequence ID" value="KAH7974065.1"/>
    <property type="molecule type" value="Genomic_DNA"/>
</dbReference>
<evidence type="ECO:0000313" key="1">
    <source>
        <dbReference type="EMBL" id="KAH7974065.1"/>
    </source>
</evidence>
<reference evidence="1" key="1">
    <citation type="submission" date="2020-05" db="EMBL/GenBank/DDBJ databases">
        <title>Large-scale comparative analyses of tick genomes elucidate their genetic diversity and vector capacities.</title>
        <authorList>
            <person name="Jia N."/>
            <person name="Wang J."/>
            <person name="Shi W."/>
            <person name="Du L."/>
            <person name="Sun Y."/>
            <person name="Zhan W."/>
            <person name="Jiang J."/>
            <person name="Wang Q."/>
            <person name="Zhang B."/>
            <person name="Ji P."/>
            <person name="Sakyi L.B."/>
            <person name="Cui X."/>
            <person name="Yuan T."/>
            <person name="Jiang B."/>
            <person name="Yang W."/>
            <person name="Lam T.T.-Y."/>
            <person name="Chang Q."/>
            <person name="Ding S."/>
            <person name="Wang X."/>
            <person name="Zhu J."/>
            <person name="Ruan X."/>
            <person name="Zhao L."/>
            <person name="Wei J."/>
            <person name="Que T."/>
            <person name="Du C."/>
            <person name="Cheng J."/>
            <person name="Dai P."/>
            <person name="Han X."/>
            <person name="Huang E."/>
            <person name="Gao Y."/>
            <person name="Liu J."/>
            <person name="Shao H."/>
            <person name="Ye R."/>
            <person name="Li L."/>
            <person name="Wei W."/>
            <person name="Wang X."/>
            <person name="Wang C."/>
            <person name="Yang T."/>
            <person name="Huo Q."/>
            <person name="Li W."/>
            <person name="Guo W."/>
            <person name="Chen H."/>
            <person name="Zhou L."/>
            <person name="Ni X."/>
            <person name="Tian J."/>
            <person name="Zhou Y."/>
            <person name="Sheng Y."/>
            <person name="Liu T."/>
            <person name="Pan Y."/>
            <person name="Xia L."/>
            <person name="Li J."/>
            <person name="Zhao F."/>
            <person name="Cao W."/>
        </authorList>
    </citation>
    <scope>NUCLEOTIDE SEQUENCE</scope>
    <source>
        <strain evidence="1">Dsil-2018</strain>
    </source>
</reference>
<protein>
    <submittedName>
        <fullName evidence="1">Uncharacterized protein</fullName>
    </submittedName>
</protein>
<comment type="caution">
    <text evidence="1">The sequence shown here is derived from an EMBL/GenBank/DDBJ whole genome shotgun (WGS) entry which is preliminary data.</text>
</comment>
<accession>A0ACB8DNF9</accession>
<gene>
    <name evidence="1" type="ORF">HPB49_009417</name>
</gene>
<evidence type="ECO:0000313" key="2">
    <source>
        <dbReference type="Proteomes" id="UP000821865"/>
    </source>
</evidence>
<sequence>MPPSGVLSNARFLSVLTWAEIDDLLLSHKERRLLRHEYTLDELEDEMRRSREADLVRYRSQHGLLDIDGMDSSTFKLMFRFHKNDFDDLCSALLVPQEITTAQNVRLCGREALCVLLRRLAYPNRWCDLEGIFGRHSSVMSSATSRLISHILSTFGHLLTDGNNHEWMSLASLKEFAGAVEDKGSPLPNCWAFIDGTARPICLAKKKSEAVLLWPQEDAHGIFRESGVYSKLEKVTRNEEFVVYGDPAYPLRPLLMKPYGGSCLSPAQQAFNCGMSAVRQAVEWGFGKVVAEFAFLDFKKNQKLLWQQVAAMYKVATILSNCHTTIYGSQVSSYFSLQPPKLHEYLKPRFA</sequence>